<feature type="compositionally biased region" description="Basic and acidic residues" evidence="1">
    <location>
        <begin position="59"/>
        <end position="73"/>
    </location>
</feature>
<keyword evidence="3" id="KW-1185">Reference proteome</keyword>
<feature type="compositionally biased region" description="Pro residues" evidence="1">
    <location>
        <begin position="26"/>
        <end position="36"/>
    </location>
</feature>
<dbReference type="EMBL" id="KB320402">
    <property type="protein sequence ID" value="ELW72566.1"/>
    <property type="molecule type" value="Genomic_DNA"/>
</dbReference>
<accession>L9LCB1</accession>
<sequence length="164" mass="17131">MAAELAFLPPEPTYRVLSPEQRGAPTPAPALPPPLGPAGATAARGEPGAARNVQPAPERAAHGQDSQRERDAGEGLFSRRRGTAGGAARSCTARPPAAARCSPRMATPRAWLQEQGAPSLLFLTRLEATASCTSGSLASGSLRYPLAVRRKETGLNELVLFLLL</sequence>
<reference evidence="3" key="1">
    <citation type="submission" date="2012-07" db="EMBL/GenBank/DDBJ databases">
        <title>Genome of the Chinese tree shrew, a rising model animal genetically related to primates.</title>
        <authorList>
            <person name="Zhang G."/>
            <person name="Fan Y."/>
            <person name="Yao Y."/>
            <person name="Huang Z."/>
        </authorList>
    </citation>
    <scope>NUCLEOTIDE SEQUENCE [LARGE SCALE GENOMIC DNA]</scope>
</reference>
<dbReference type="InParanoid" id="L9LCB1"/>
<evidence type="ECO:0000313" key="3">
    <source>
        <dbReference type="Proteomes" id="UP000011518"/>
    </source>
</evidence>
<proteinExistence type="predicted"/>
<organism evidence="2 3">
    <name type="scientific">Tupaia chinensis</name>
    <name type="common">Chinese tree shrew</name>
    <name type="synonym">Tupaia belangeri chinensis</name>
    <dbReference type="NCBI Taxonomy" id="246437"/>
    <lineage>
        <taxon>Eukaryota</taxon>
        <taxon>Metazoa</taxon>
        <taxon>Chordata</taxon>
        <taxon>Craniata</taxon>
        <taxon>Vertebrata</taxon>
        <taxon>Euteleostomi</taxon>
        <taxon>Mammalia</taxon>
        <taxon>Eutheria</taxon>
        <taxon>Euarchontoglires</taxon>
        <taxon>Scandentia</taxon>
        <taxon>Tupaiidae</taxon>
        <taxon>Tupaia</taxon>
    </lineage>
</organism>
<name>L9LCB1_TUPCH</name>
<feature type="region of interest" description="Disordered" evidence="1">
    <location>
        <begin position="1"/>
        <end position="102"/>
    </location>
</feature>
<feature type="compositionally biased region" description="Low complexity" evidence="1">
    <location>
        <begin position="86"/>
        <end position="102"/>
    </location>
</feature>
<dbReference type="AlphaFoldDB" id="L9LCB1"/>
<gene>
    <name evidence="2" type="ORF">TREES_T100018372</name>
</gene>
<evidence type="ECO:0000256" key="1">
    <source>
        <dbReference type="SAM" id="MobiDB-lite"/>
    </source>
</evidence>
<dbReference type="STRING" id="246437.L9LCB1"/>
<evidence type="ECO:0000313" key="2">
    <source>
        <dbReference type="EMBL" id="ELW72566.1"/>
    </source>
</evidence>
<protein>
    <submittedName>
        <fullName evidence="2">Uncharacterized protein</fullName>
    </submittedName>
</protein>
<reference evidence="3" key="2">
    <citation type="journal article" date="2013" name="Nat. Commun.">
        <title>Genome of the Chinese tree shrew.</title>
        <authorList>
            <person name="Fan Y."/>
            <person name="Huang Z.Y."/>
            <person name="Cao C.C."/>
            <person name="Chen C.S."/>
            <person name="Chen Y.X."/>
            <person name="Fan D.D."/>
            <person name="He J."/>
            <person name="Hou H.L."/>
            <person name="Hu L."/>
            <person name="Hu X.T."/>
            <person name="Jiang X.T."/>
            <person name="Lai R."/>
            <person name="Lang Y.S."/>
            <person name="Liang B."/>
            <person name="Liao S.G."/>
            <person name="Mu D."/>
            <person name="Ma Y.Y."/>
            <person name="Niu Y.Y."/>
            <person name="Sun X.Q."/>
            <person name="Xia J.Q."/>
            <person name="Xiao J."/>
            <person name="Xiong Z.Q."/>
            <person name="Xu L."/>
            <person name="Yang L."/>
            <person name="Zhang Y."/>
            <person name="Zhao W."/>
            <person name="Zhao X.D."/>
            <person name="Zheng Y.T."/>
            <person name="Zhou J.M."/>
            <person name="Zhu Y.B."/>
            <person name="Zhang G.J."/>
            <person name="Wang J."/>
            <person name="Yao Y.G."/>
        </authorList>
    </citation>
    <scope>NUCLEOTIDE SEQUENCE [LARGE SCALE GENOMIC DNA]</scope>
</reference>
<dbReference type="Proteomes" id="UP000011518">
    <property type="component" value="Unassembled WGS sequence"/>
</dbReference>